<evidence type="ECO:0000313" key="4">
    <source>
        <dbReference type="EMBL" id="JAS82719.1"/>
    </source>
</evidence>
<dbReference type="SUPFAM" id="SSF51230">
    <property type="entry name" value="Single hybrid motif"/>
    <property type="match status" value="1"/>
</dbReference>
<dbReference type="GO" id="GO:0030425">
    <property type="term" value="C:dendrite"/>
    <property type="evidence" value="ECO:0007669"/>
    <property type="project" value="TreeGrafter"/>
</dbReference>
<protein>
    <recommendedName>
        <fullName evidence="2">Protein Abitram</fullName>
    </recommendedName>
    <alternativeName>
        <fullName evidence="3">Actin-binding transcription modulator</fullName>
    </alternativeName>
</protein>
<evidence type="ECO:0000256" key="1">
    <source>
        <dbReference type="ARBA" id="ARBA00010764"/>
    </source>
</evidence>
<dbReference type="InterPro" id="IPR011053">
    <property type="entry name" value="Single_hybrid_motif"/>
</dbReference>
<evidence type="ECO:0000256" key="3">
    <source>
        <dbReference type="ARBA" id="ARBA00030463"/>
    </source>
</evidence>
<accession>A0A1B6I720</accession>
<dbReference type="GO" id="GO:0048813">
    <property type="term" value="P:dendrite morphogenesis"/>
    <property type="evidence" value="ECO:0007669"/>
    <property type="project" value="TreeGrafter"/>
</dbReference>
<dbReference type="Gene3D" id="2.40.50.100">
    <property type="match status" value="1"/>
</dbReference>
<comment type="similarity">
    <text evidence="1">Belongs to the ABITRAM family.</text>
</comment>
<dbReference type="GO" id="GO:0051489">
    <property type="term" value="P:regulation of filopodium assembly"/>
    <property type="evidence" value="ECO:0007669"/>
    <property type="project" value="TreeGrafter"/>
</dbReference>
<name>A0A1B6I720_9HEMI</name>
<dbReference type="GO" id="GO:0051015">
    <property type="term" value="F:actin filament binding"/>
    <property type="evidence" value="ECO:0007669"/>
    <property type="project" value="TreeGrafter"/>
</dbReference>
<reference evidence="4" key="1">
    <citation type="submission" date="2015-11" db="EMBL/GenBank/DDBJ databases">
        <title>De novo transcriptome assembly of four potential Pierce s Disease insect vectors from Arizona vineyards.</title>
        <authorList>
            <person name="Tassone E.E."/>
        </authorList>
    </citation>
    <scope>NUCLEOTIDE SEQUENCE</scope>
</reference>
<proteinExistence type="inferred from homology"/>
<dbReference type="GO" id="GO:0030833">
    <property type="term" value="P:regulation of actin filament polymerization"/>
    <property type="evidence" value="ECO:0007669"/>
    <property type="project" value="TreeGrafter"/>
</dbReference>
<dbReference type="GO" id="GO:0003785">
    <property type="term" value="F:actin monomer binding"/>
    <property type="evidence" value="ECO:0007669"/>
    <property type="project" value="TreeGrafter"/>
</dbReference>
<dbReference type="GO" id="GO:0030027">
    <property type="term" value="C:lamellipodium"/>
    <property type="evidence" value="ECO:0007669"/>
    <property type="project" value="TreeGrafter"/>
</dbReference>
<dbReference type="AlphaFoldDB" id="A0A1B6I720"/>
<dbReference type="EMBL" id="GECU01024987">
    <property type="protein sequence ID" value="JAS82719.1"/>
    <property type="molecule type" value="Transcribed_RNA"/>
</dbReference>
<dbReference type="InterPro" id="IPR039169">
    <property type="entry name" value="Abitram"/>
</dbReference>
<organism evidence="4">
    <name type="scientific">Homalodisca liturata</name>
    <dbReference type="NCBI Taxonomy" id="320908"/>
    <lineage>
        <taxon>Eukaryota</taxon>
        <taxon>Metazoa</taxon>
        <taxon>Ecdysozoa</taxon>
        <taxon>Arthropoda</taxon>
        <taxon>Hexapoda</taxon>
        <taxon>Insecta</taxon>
        <taxon>Pterygota</taxon>
        <taxon>Neoptera</taxon>
        <taxon>Paraneoptera</taxon>
        <taxon>Hemiptera</taxon>
        <taxon>Auchenorrhyncha</taxon>
        <taxon>Membracoidea</taxon>
        <taxon>Cicadellidae</taxon>
        <taxon>Cicadellinae</taxon>
        <taxon>Proconiini</taxon>
        <taxon>Homalodisca</taxon>
    </lineage>
</organism>
<dbReference type="GO" id="GO:0005634">
    <property type="term" value="C:nucleus"/>
    <property type="evidence" value="ECO:0007669"/>
    <property type="project" value="TreeGrafter"/>
</dbReference>
<dbReference type="PANTHER" id="PTHR13651">
    <property type="entry name" value="PROTEIN ABITRAM"/>
    <property type="match status" value="1"/>
</dbReference>
<dbReference type="InterPro" id="IPR033753">
    <property type="entry name" value="GCV_H/Fam206"/>
</dbReference>
<dbReference type="PANTHER" id="PTHR13651:SF0">
    <property type="entry name" value="PROTEIN ABITRAM"/>
    <property type="match status" value="1"/>
</dbReference>
<evidence type="ECO:0000256" key="2">
    <source>
        <dbReference type="ARBA" id="ARBA00019325"/>
    </source>
</evidence>
<dbReference type="Pfam" id="PF01597">
    <property type="entry name" value="GCV_H"/>
    <property type="match status" value="1"/>
</dbReference>
<evidence type="ECO:0000313" key="5">
    <source>
        <dbReference type="EMBL" id="JAS97833.1"/>
    </source>
</evidence>
<dbReference type="GO" id="GO:0032433">
    <property type="term" value="C:filopodium tip"/>
    <property type="evidence" value="ECO:0007669"/>
    <property type="project" value="TreeGrafter"/>
</dbReference>
<dbReference type="EMBL" id="GECU01009873">
    <property type="protein sequence ID" value="JAS97833.1"/>
    <property type="molecule type" value="Transcribed_RNA"/>
</dbReference>
<sequence length="181" mass="20414">MEGVPPIEDSYDKSLEQQSLAERYYTPRYCVDAEQSHREDFCVLFHSNRICVLTLAPSHPLLTESKRVDKISYDVSPNVDRLTNTVSGKGKRGAQVLTPSSVIFFVECTDGSRYAIRSCVPGKLVEVNEQLLENPNLLIERPADKGYLAIILPPIPASTRYKEELLTPQQYQDHIKQSSNS</sequence>
<gene>
    <name evidence="5" type="ORF">g.23996</name>
    <name evidence="4" type="ORF">g.23997</name>
</gene>